<evidence type="ECO:0000256" key="3">
    <source>
        <dbReference type="ARBA" id="ARBA00022771"/>
    </source>
</evidence>
<feature type="region of interest" description="Disordered" evidence="9">
    <location>
        <begin position="741"/>
        <end position="855"/>
    </location>
</feature>
<dbReference type="PROSITE" id="PS00028">
    <property type="entry name" value="ZINC_FINGER_C2H2_1"/>
    <property type="match status" value="1"/>
</dbReference>
<dbReference type="InterPro" id="IPR013087">
    <property type="entry name" value="Znf_C2H2_type"/>
</dbReference>
<dbReference type="InterPro" id="IPR057743">
    <property type="entry name" value="Zfn_VAL1-3_N"/>
</dbReference>
<feature type="compositionally biased region" description="Polar residues" evidence="9">
    <location>
        <begin position="820"/>
        <end position="833"/>
    </location>
</feature>
<keyword evidence="8" id="KW-0539">Nucleus</keyword>
<evidence type="ECO:0000256" key="8">
    <source>
        <dbReference type="ARBA" id="ARBA00023242"/>
    </source>
</evidence>
<feature type="compositionally biased region" description="Polar residues" evidence="9">
    <location>
        <begin position="778"/>
        <end position="804"/>
    </location>
</feature>
<dbReference type="PROSITE" id="PS50863">
    <property type="entry name" value="B3"/>
    <property type="match status" value="1"/>
</dbReference>
<organism evidence="12">
    <name type="scientific">Oryza meridionalis</name>
    <dbReference type="NCBI Taxonomy" id="40149"/>
    <lineage>
        <taxon>Eukaryota</taxon>
        <taxon>Viridiplantae</taxon>
        <taxon>Streptophyta</taxon>
        <taxon>Embryophyta</taxon>
        <taxon>Tracheophyta</taxon>
        <taxon>Spermatophyta</taxon>
        <taxon>Magnoliopsida</taxon>
        <taxon>Liliopsida</taxon>
        <taxon>Poales</taxon>
        <taxon>Poaceae</taxon>
        <taxon>BOP clade</taxon>
        <taxon>Oryzoideae</taxon>
        <taxon>Oryzeae</taxon>
        <taxon>Oryzinae</taxon>
        <taxon>Oryza</taxon>
    </lineage>
</organism>
<keyword evidence="13" id="KW-1185">Reference proteome</keyword>
<feature type="compositionally biased region" description="Polar residues" evidence="9">
    <location>
        <begin position="562"/>
        <end position="571"/>
    </location>
</feature>
<feature type="compositionally biased region" description="Basic and acidic residues" evidence="9">
    <location>
        <begin position="747"/>
        <end position="777"/>
    </location>
</feature>
<evidence type="ECO:0000259" key="10">
    <source>
        <dbReference type="PROSITE" id="PS50863"/>
    </source>
</evidence>
<dbReference type="SUPFAM" id="SSF101936">
    <property type="entry name" value="DNA-binding pseudobarrel domain"/>
    <property type="match status" value="1"/>
</dbReference>
<dbReference type="Gene3D" id="3.30.40.100">
    <property type="match status" value="1"/>
</dbReference>
<dbReference type="SMART" id="SM01019">
    <property type="entry name" value="B3"/>
    <property type="match status" value="1"/>
</dbReference>
<sequence length="855" mass="94963">MSSPAQPPPTRPPVAAPPPSLAAAAPISVQPPPLQPKPPPPPHPHPQQPPQAVVSVGVGPPPPTPQHQQQQQQQGPPGHAPPQQRPRICFNAHCKDPKSDGPRRRGWRLRNGDFAELCDRCYHSFEHGGFCETFHLEVAGWRNCESCGKRLHCGCIVSVHAFVHLDAGGVECVMCARKSHAAMAPSQIWSSSMHMAQNVADRKDNFVKSWRPPAGQFSSQWRQNNMWSMSTMQSDLQQRLAFEFDRPSGSEKLLPGRTFIHAHEKKFDDMHDRPTTPAGMNQIMRERYANGHTQHTTLDPTYAYTLYHREGTNPNLHDHSHHAGENDHLTARKGVTSDPCSSVSTTFKLDSHHPSILKDDPSALPAGLSPNFSSANGPKDHIRIGPTQQQQQMASSSLQKQFYSHSVIDNDFQAQLRNGRPRMDAKARSQLLPRYWPRITDQELQHLSGDSNSVITPLFEKMLSASDAGRIGRLVLPKKCAEAYFPAISQAEGLPLKVQDATGKEWVFQFRFWPNNNSRMYVLEGVTPCIQSMQLQAGDTVTFSRIDPEGKLVMGFRKATNLSAEQDQPTKPANGVPPPPEANNKVVVPDSSPNAAVPRPIKVNTESKSSSPVEQATACKIDKGALPQKEGPGTSSSSPLTVKRKATSVGPKIKRFRMDSEESMELKITWEEAQELLRPPPKAPSIVVVDGHEFEEYEEPPILGRRTYFVTDQSGENHQWAQCEDCSKWRKLPVDALLPSKWTCSDNKWDSERTLMMRREKRQQSEKDSGVPRKREPGQSSEPVPQSGSGAHPTSTSSPPQRADTNGEGPEDMSIDNKRTSSPVKNQIDLNSQPEREDEQSPKSDATRLLRDNPT</sequence>
<dbReference type="Gramene" id="OMERI07G15550.5">
    <property type="protein sequence ID" value="OMERI07G15550.5"/>
    <property type="gene ID" value="OMERI07G15550"/>
</dbReference>
<proteinExistence type="predicted"/>
<dbReference type="CDD" id="cd10017">
    <property type="entry name" value="B3_DNA"/>
    <property type="match status" value="1"/>
</dbReference>
<feature type="compositionally biased region" description="Pro residues" evidence="9">
    <location>
        <begin position="1"/>
        <end position="20"/>
    </location>
</feature>
<dbReference type="PROSITE" id="PS51050">
    <property type="entry name" value="ZF_CW"/>
    <property type="match status" value="1"/>
</dbReference>
<dbReference type="AlphaFoldDB" id="A0A0E0ED48"/>
<feature type="region of interest" description="Disordered" evidence="9">
    <location>
        <begin position="343"/>
        <end position="388"/>
    </location>
</feature>
<feature type="compositionally biased region" description="Basic and acidic residues" evidence="9">
    <location>
        <begin position="349"/>
        <end position="361"/>
    </location>
</feature>
<keyword evidence="6" id="KW-0238">DNA-binding</keyword>
<dbReference type="Pfam" id="PF07496">
    <property type="entry name" value="zf-CW"/>
    <property type="match status" value="1"/>
</dbReference>
<evidence type="ECO:0000313" key="13">
    <source>
        <dbReference type="Proteomes" id="UP000008021"/>
    </source>
</evidence>
<keyword evidence="7" id="KW-0804">Transcription</keyword>
<evidence type="ECO:0000256" key="4">
    <source>
        <dbReference type="ARBA" id="ARBA00022833"/>
    </source>
</evidence>
<dbReference type="Pfam" id="PF25813">
    <property type="entry name" value="zf_VAL1_N"/>
    <property type="match status" value="1"/>
</dbReference>
<evidence type="ECO:0000256" key="7">
    <source>
        <dbReference type="ARBA" id="ARBA00023163"/>
    </source>
</evidence>
<feature type="compositionally biased region" description="Polar residues" evidence="9">
    <location>
        <begin position="604"/>
        <end position="614"/>
    </location>
</feature>
<feature type="domain" description="CW-type" evidence="11">
    <location>
        <begin position="714"/>
        <end position="777"/>
    </location>
</feature>
<reference evidence="12" key="1">
    <citation type="submission" date="2015-04" db="UniProtKB">
        <authorList>
            <consortium name="EnsemblPlants"/>
        </authorList>
    </citation>
    <scope>IDENTIFICATION</scope>
</reference>
<dbReference type="GO" id="GO:0008270">
    <property type="term" value="F:zinc ion binding"/>
    <property type="evidence" value="ECO:0007669"/>
    <property type="project" value="UniProtKB-KW"/>
</dbReference>
<protein>
    <recommendedName>
        <fullName evidence="14">TF-B3 domain-containing protein</fullName>
    </recommendedName>
</protein>
<evidence type="ECO:0000256" key="6">
    <source>
        <dbReference type="ARBA" id="ARBA00023125"/>
    </source>
</evidence>
<evidence type="ECO:0000259" key="11">
    <source>
        <dbReference type="PROSITE" id="PS51050"/>
    </source>
</evidence>
<dbReference type="Proteomes" id="UP000008021">
    <property type="component" value="Chromosome 7"/>
</dbReference>
<name>A0A0E0ED48_9ORYZ</name>
<evidence type="ECO:0000313" key="12">
    <source>
        <dbReference type="EnsemblPlants" id="OMERI07G15550.5"/>
    </source>
</evidence>
<accession>A0A0E0ED48</accession>
<feature type="compositionally biased region" description="Pro residues" evidence="9">
    <location>
        <begin position="29"/>
        <end position="49"/>
    </location>
</feature>
<dbReference type="GO" id="GO:0003677">
    <property type="term" value="F:DNA binding"/>
    <property type="evidence" value="ECO:0007669"/>
    <property type="project" value="UniProtKB-KW"/>
</dbReference>
<dbReference type="FunFam" id="2.40.330.10:FF:000006">
    <property type="entry name" value="B3 domain-containing transcription repressor VAL1"/>
    <property type="match status" value="1"/>
</dbReference>
<keyword evidence="4" id="KW-0862">Zinc</keyword>
<dbReference type="PANTHER" id="PTHR46245">
    <property type="entry name" value="B3 DOMAIN-CONTAINING PROTEIN OS07G0563300"/>
    <property type="match status" value="1"/>
</dbReference>
<dbReference type="InterPro" id="IPR003340">
    <property type="entry name" value="B3_DNA-bd"/>
</dbReference>
<reference evidence="12" key="2">
    <citation type="submission" date="2018-05" db="EMBL/GenBank/DDBJ databases">
        <title>OmerRS3 (Oryza meridionalis Reference Sequence Version 3).</title>
        <authorList>
            <person name="Zhang J."/>
            <person name="Kudrna D."/>
            <person name="Lee S."/>
            <person name="Talag J."/>
            <person name="Welchert J."/>
            <person name="Wing R.A."/>
        </authorList>
    </citation>
    <scope>NUCLEOTIDE SEQUENCE [LARGE SCALE GENOMIC DNA]</scope>
    <source>
        <strain evidence="12">cv. OR44</strain>
    </source>
</reference>
<dbReference type="InterPro" id="IPR015300">
    <property type="entry name" value="DNA-bd_pseudobarrel_sf"/>
</dbReference>
<evidence type="ECO:0000256" key="2">
    <source>
        <dbReference type="ARBA" id="ARBA00022723"/>
    </source>
</evidence>
<evidence type="ECO:0000256" key="5">
    <source>
        <dbReference type="ARBA" id="ARBA00023015"/>
    </source>
</evidence>
<feature type="region of interest" description="Disordered" evidence="9">
    <location>
        <begin position="562"/>
        <end position="646"/>
    </location>
</feature>
<dbReference type="GO" id="GO:0006355">
    <property type="term" value="P:regulation of DNA-templated transcription"/>
    <property type="evidence" value="ECO:0007669"/>
    <property type="project" value="UniProtKB-ARBA"/>
</dbReference>
<feature type="compositionally biased region" description="Basic and acidic residues" evidence="9">
    <location>
        <begin position="93"/>
        <end position="103"/>
    </location>
</feature>
<feature type="compositionally biased region" description="Basic and acidic residues" evidence="9">
    <location>
        <begin position="839"/>
        <end position="855"/>
    </location>
</feature>
<feature type="compositionally biased region" description="Low complexity" evidence="9">
    <location>
        <begin position="66"/>
        <end position="77"/>
    </location>
</feature>
<dbReference type="PANTHER" id="PTHR46245:SF10">
    <property type="entry name" value="B3 DOMAIN-CONTAINING TRANSCRIPTION FACTOR VAL3"/>
    <property type="match status" value="1"/>
</dbReference>
<dbReference type="Gene3D" id="2.40.330.10">
    <property type="entry name" value="DNA-binding pseudobarrel domain"/>
    <property type="match status" value="1"/>
</dbReference>
<evidence type="ECO:0000256" key="9">
    <source>
        <dbReference type="SAM" id="MobiDB-lite"/>
    </source>
</evidence>
<dbReference type="EnsemblPlants" id="OMERI07G15550.5">
    <property type="protein sequence ID" value="OMERI07G15550.5"/>
    <property type="gene ID" value="OMERI07G15550"/>
</dbReference>
<dbReference type="GO" id="GO:0005634">
    <property type="term" value="C:nucleus"/>
    <property type="evidence" value="ECO:0007669"/>
    <property type="project" value="UniProtKB-SubCell"/>
</dbReference>
<feature type="domain" description="TF-B3" evidence="10">
    <location>
        <begin position="459"/>
        <end position="560"/>
    </location>
</feature>
<comment type="subcellular location">
    <subcellularLocation>
        <location evidence="1">Nucleus</location>
    </subcellularLocation>
</comment>
<keyword evidence="5" id="KW-0805">Transcription regulation</keyword>
<evidence type="ECO:0008006" key="14">
    <source>
        <dbReference type="Google" id="ProtNLM"/>
    </source>
</evidence>
<dbReference type="InterPro" id="IPR011124">
    <property type="entry name" value="Znf_CW"/>
</dbReference>
<feature type="region of interest" description="Disordered" evidence="9">
    <location>
        <begin position="1"/>
        <end position="106"/>
    </location>
</feature>
<keyword evidence="3" id="KW-0863">Zinc-finger</keyword>
<dbReference type="Pfam" id="PF02362">
    <property type="entry name" value="B3"/>
    <property type="match status" value="1"/>
</dbReference>
<keyword evidence="2" id="KW-0479">Metal-binding</keyword>
<evidence type="ECO:0000256" key="1">
    <source>
        <dbReference type="ARBA" id="ARBA00004123"/>
    </source>
</evidence>